<dbReference type="EMBL" id="CM001889">
    <property type="protein sequence ID" value="EOY50083.1"/>
    <property type="molecule type" value="Genomic_DNA"/>
</dbReference>
<proteinExistence type="predicted"/>
<keyword evidence="1" id="KW-0472">Membrane</keyword>
<evidence type="ECO:0000256" key="1">
    <source>
        <dbReference type="SAM" id="Phobius"/>
    </source>
</evidence>
<organism evidence="2 3">
    <name type="scientific">Streptomyces lividans 1326</name>
    <dbReference type="NCBI Taxonomy" id="1200984"/>
    <lineage>
        <taxon>Bacteria</taxon>
        <taxon>Bacillati</taxon>
        <taxon>Actinomycetota</taxon>
        <taxon>Actinomycetes</taxon>
        <taxon>Kitasatosporales</taxon>
        <taxon>Streptomycetaceae</taxon>
        <taxon>Streptomyces</taxon>
    </lineage>
</organism>
<keyword evidence="1" id="KW-1133">Transmembrane helix</keyword>
<feature type="transmembrane region" description="Helical" evidence="1">
    <location>
        <begin position="109"/>
        <end position="127"/>
    </location>
</feature>
<gene>
    <name evidence="2" type="ORF">SLI_5375</name>
</gene>
<feature type="transmembrane region" description="Helical" evidence="1">
    <location>
        <begin position="133"/>
        <end position="152"/>
    </location>
</feature>
<protein>
    <submittedName>
        <fullName evidence="2">Integral membrane protein</fullName>
    </submittedName>
</protein>
<dbReference type="InterPro" id="IPR021214">
    <property type="entry name" value="DUF2568"/>
</dbReference>
<accession>A0A7U9HCU7</accession>
<dbReference type="AlphaFoldDB" id="A0A7U9HCU7"/>
<sequence length="154" mass="16275">MPAPDRTRLCPTAPDRARPHPIVPMPMPVPVPVSVPNQESAVLSSLKAVNLLVMFLLELAVYTAVVLWGVAVGGTWPVEVALGVGAPVVMMAAWALFGSPRARRPARGAGRFVLEVLWFGAGAAALAAAGRPWWAAALAGVCLVNAVLRRLWKQ</sequence>
<evidence type="ECO:0000313" key="2">
    <source>
        <dbReference type="EMBL" id="EOY50083.1"/>
    </source>
</evidence>
<evidence type="ECO:0000313" key="3">
    <source>
        <dbReference type="Proteomes" id="UP000014062"/>
    </source>
</evidence>
<reference evidence="3" key="1">
    <citation type="journal article" date="2013" name="Genome Biol. Evol.">
        <title>The genome sequence of Streptomyces lividans 66 reveals a novel tRNA-dependent peptide biosynthetic system within a metal-related genomic island.</title>
        <authorList>
            <person name="Cruz-Morales P."/>
            <person name="Vijgenboom E."/>
            <person name="Iruegas-Bocardo F."/>
            <person name="Girard G."/>
            <person name="Yanez-Guerra L.A."/>
            <person name="Ramos-Aboites H.E."/>
            <person name="Pernodet J.L."/>
            <person name="Anne J."/>
            <person name="van Wezel G.P."/>
            <person name="Barona-Gomez F."/>
        </authorList>
    </citation>
    <scope>NUCLEOTIDE SEQUENCE [LARGE SCALE GENOMIC DNA]</scope>
    <source>
        <strain evidence="3">1326</strain>
    </source>
</reference>
<feature type="transmembrane region" description="Helical" evidence="1">
    <location>
        <begin position="76"/>
        <end position="97"/>
    </location>
</feature>
<dbReference type="Proteomes" id="UP000014062">
    <property type="component" value="Chromosome"/>
</dbReference>
<dbReference type="Pfam" id="PF10823">
    <property type="entry name" value="DUF2568"/>
    <property type="match status" value="1"/>
</dbReference>
<name>A0A7U9HCU7_STRLI</name>
<keyword evidence="1" id="KW-0812">Transmembrane</keyword>
<feature type="transmembrane region" description="Helical" evidence="1">
    <location>
        <begin position="48"/>
        <end position="70"/>
    </location>
</feature>